<dbReference type="Proteomes" id="UP000284267">
    <property type="component" value="Unassembled WGS sequence"/>
</dbReference>
<evidence type="ECO:0000313" key="1">
    <source>
        <dbReference type="EMBL" id="RHK98174.1"/>
    </source>
</evidence>
<accession>A0A415HVA9</accession>
<dbReference type="EMBL" id="QROE01000001">
    <property type="protein sequence ID" value="RHK98174.1"/>
    <property type="molecule type" value="Genomic_DNA"/>
</dbReference>
<comment type="caution">
    <text evidence="1">The sequence shown here is derived from an EMBL/GenBank/DDBJ whole genome shotgun (WGS) entry which is preliminary data.</text>
</comment>
<dbReference type="AlphaFoldDB" id="A0A415HVA9"/>
<protein>
    <submittedName>
        <fullName evidence="1">Uncharacterized protein</fullName>
    </submittedName>
</protein>
<reference evidence="1 2" key="1">
    <citation type="submission" date="2018-08" db="EMBL/GenBank/DDBJ databases">
        <title>A genome reference for cultivated species of the human gut microbiota.</title>
        <authorList>
            <person name="Zou Y."/>
            <person name="Xue W."/>
            <person name="Luo G."/>
        </authorList>
    </citation>
    <scope>NUCLEOTIDE SEQUENCE [LARGE SCALE GENOMIC DNA]</scope>
    <source>
        <strain evidence="1 2">AF39-4</strain>
    </source>
</reference>
<sequence>MSYTFELNNERRDANYVSGKINGKSAIVEIFSAMTNGQPLDKFGKKADVAAKYIMELNQKASAGDVTAISELNELRRFAMEPVLLEEIKLLGIYGTYKPLGYNESCEIEITDFGNLSANEQALGQDVKFPVIRKKRVPITTTTISGGYAVDYRKAALGDMSDENTLQDQVRVQIRNKAALYVMRTVYNAIKNATGVNYVFEGDGLTKTGVDKVISDVRRFGKPTVAGDYALISQFNGFAGYQGVTPTVSGISEAVMKEIHDTGLMGMYNGTTLTEIPNQYDLTTLTEDGKNFATLIPAGIGFVMPAGGRSPIHTVTRGGLTSFSGADVTTGQLISRMDLEIGAMVEPGHEYMIGLLSDKKLGSFDK</sequence>
<gene>
    <name evidence="1" type="ORF">DW040_02375</name>
</gene>
<name>A0A415HVA9_9FIRM</name>
<organism evidence="1 2">
    <name type="scientific">Blautia obeum</name>
    <dbReference type="NCBI Taxonomy" id="40520"/>
    <lineage>
        <taxon>Bacteria</taxon>
        <taxon>Bacillati</taxon>
        <taxon>Bacillota</taxon>
        <taxon>Clostridia</taxon>
        <taxon>Lachnospirales</taxon>
        <taxon>Lachnospiraceae</taxon>
        <taxon>Blautia</taxon>
    </lineage>
</organism>
<proteinExistence type="predicted"/>
<evidence type="ECO:0000313" key="2">
    <source>
        <dbReference type="Proteomes" id="UP000284267"/>
    </source>
</evidence>
<dbReference type="RefSeq" id="WP_118367431.1">
    <property type="nucleotide sequence ID" value="NZ_CABJDZ010000001.1"/>
</dbReference>